<sequence>MNPGDCRRGTKMSISAEWVPGFTGIATETLLNVRRASTGCRISKVEFQQYLEEVAMYTGTQLSMNGNVLTLKLKWMGQLHSFDLTEIEGGDYSCPVQLGVGTHLILL</sequence>
<keyword evidence="1" id="KW-0614">Plasmid</keyword>
<dbReference type="EMBL" id="AM235768">
    <property type="protein sequence ID" value="CAM96042.1"/>
    <property type="molecule type" value="Genomic_DNA"/>
</dbReference>
<dbReference type="AlphaFoldDB" id="A4V7A9"/>
<reference evidence="1 2" key="1">
    <citation type="journal article" date="2007" name="ISME J.">
        <title>Sequence-based analysis of pQBR103; a representative of a unique, transfer-proficient mega plasmid resident in the microbial community of sugar beet.</title>
        <authorList>
            <person name="Tett A."/>
            <person name="Spiers A.J."/>
            <person name="Crossman L.C."/>
            <person name="Ager D."/>
            <person name="Ciric L."/>
            <person name="Dow J.M."/>
            <person name="Fry J.C."/>
            <person name="Harris D."/>
            <person name="Lilley A."/>
            <person name="Oliver A."/>
            <person name="Parkhill J."/>
            <person name="Quail M.A."/>
            <person name="Rainey P.B."/>
            <person name="Saunders N.J."/>
            <person name="Seeger K."/>
            <person name="Snyder L.A.S."/>
            <person name="Squares R."/>
            <person name="Thomas C.M."/>
            <person name="Turner S.L."/>
            <person name="Zhang X.-X."/>
            <person name="Field D."/>
            <person name="Bailey M.J."/>
        </authorList>
    </citation>
    <scope>NUCLEOTIDE SEQUENCE [LARGE SCALE GENOMIC DNA]</scope>
    <source>
        <strain evidence="1 2">SBW25</strain>
    </source>
</reference>
<proteinExistence type="predicted"/>
<geneLocation type="plasmid" evidence="1 2">
    <name>pQBR103</name>
</geneLocation>
<dbReference type="Proteomes" id="UP000002332">
    <property type="component" value="Plasmid pQBR103"/>
</dbReference>
<accession>A4V7A9</accession>
<protein>
    <submittedName>
        <fullName evidence="1">Uncharacterized protein</fullName>
    </submittedName>
</protein>
<name>A4V7A9_PSEFS</name>
<organism evidence="1 2">
    <name type="scientific">Pseudomonas fluorescens (strain SBW25)</name>
    <dbReference type="NCBI Taxonomy" id="216595"/>
    <lineage>
        <taxon>Bacteria</taxon>
        <taxon>Pseudomonadati</taxon>
        <taxon>Pseudomonadota</taxon>
        <taxon>Gammaproteobacteria</taxon>
        <taxon>Pseudomonadales</taxon>
        <taxon>Pseudomonadaceae</taxon>
        <taxon>Pseudomonas</taxon>
    </lineage>
</organism>
<gene>
    <name evidence="1" type="ordered locus">pQBR0010</name>
</gene>
<evidence type="ECO:0000313" key="1">
    <source>
        <dbReference type="EMBL" id="CAM96042.1"/>
    </source>
</evidence>
<evidence type="ECO:0000313" key="2">
    <source>
        <dbReference type="Proteomes" id="UP000002332"/>
    </source>
</evidence>